<comment type="caution">
    <text evidence="13">The sequence shown here is derived from an EMBL/GenBank/DDBJ whole genome shotgun (WGS) entry which is preliminary data.</text>
</comment>
<dbReference type="GO" id="GO:0010485">
    <property type="term" value="F:histone H4 acetyltransferase activity"/>
    <property type="evidence" value="ECO:0007669"/>
    <property type="project" value="InterPro"/>
</dbReference>
<sequence>MFTSTLLISQNLEDNRPAAKMKRRSKVQKLARAKCIINKVNSMKDPFEMLEMYHTYVGKNEYIVNLNCVKAKEASSECRLWIFDIMERNMKNLYEQSSWGWDAIAKQKELTESTAWYLIASNNNKFIGFSHFRFDIDYKVEVLYCYELQLEESARGKGLGRFMMQALESMASKYKMQKVVLTVLKNNLPALQFFYTLGFKLDNTSPLESEKKDYIILSKQVLIPVT</sequence>
<reference evidence="13" key="1">
    <citation type="journal article" date="2020" name="G3 (Bethesda)">
        <title>High-Quality Assemblies for Three Invasive Social Wasps from the &lt;i&gt;Vespula&lt;/i&gt; Genus.</title>
        <authorList>
            <person name="Harrop T.W.R."/>
            <person name="Guhlin J."/>
            <person name="McLaughlin G.M."/>
            <person name="Permina E."/>
            <person name="Stockwell P."/>
            <person name="Gilligan J."/>
            <person name="Le Lec M.F."/>
            <person name="Gruber M.A.M."/>
            <person name="Quinn O."/>
            <person name="Lovegrove M."/>
            <person name="Duncan E.J."/>
            <person name="Remnant E.J."/>
            <person name="Van Eeckhoven J."/>
            <person name="Graham B."/>
            <person name="Knapp R.A."/>
            <person name="Langford K.W."/>
            <person name="Kronenberg Z."/>
            <person name="Press M.O."/>
            <person name="Eacker S.M."/>
            <person name="Wilson-Rankin E.E."/>
            <person name="Purcell J."/>
            <person name="Lester P.J."/>
            <person name="Dearden P.K."/>
        </authorList>
    </citation>
    <scope>NUCLEOTIDE SEQUENCE</scope>
    <source>
        <strain evidence="13">Volc-1</strain>
    </source>
</reference>
<evidence type="ECO:0000256" key="5">
    <source>
        <dbReference type="ARBA" id="ARBA00015043"/>
    </source>
</evidence>
<comment type="catalytic activity">
    <reaction evidence="10">
        <text>N-terminal L-seryl-[histone H2A] + acetyl-CoA = N-terminal N(alpha)-acetyl-L-seryl-[histone H2A] + CoA + H(+)</text>
        <dbReference type="Rhea" id="RHEA:50600"/>
        <dbReference type="Rhea" id="RHEA-COMP:12742"/>
        <dbReference type="Rhea" id="RHEA-COMP:12744"/>
        <dbReference type="ChEBI" id="CHEBI:15378"/>
        <dbReference type="ChEBI" id="CHEBI:57287"/>
        <dbReference type="ChEBI" id="CHEBI:57288"/>
        <dbReference type="ChEBI" id="CHEBI:64738"/>
        <dbReference type="ChEBI" id="CHEBI:83690"/>
        <dbReference type="EC" id="2.3.1.257"/>
    </reaction>
</comment>
<dbReference type="AlphaFoldDB" id="A0A834JKJ1"/>
<dbReference type="InterPro" id="IPR000182">
    <property type="entry name" value="GNAT_dom"/>
</dbReference>
<keyword evidence="7" id="KW-0808">Transferase</keyword>
<dbReference type="GO" id="GO:0005737">
    <property type="term" value="C:cytoplasm"/>
    <property type="evidence" value="ECO:0007669"/>
    <property type="project" value="UniProtKB-SubCell"/>
</dbReference>
<dbReference type="EMBL" id="JACSDY010000024">
    <property type="protein sequence ID" value="KAF7389677.1"/>
    <property type="molecule type" value="Genomic_DNA"/>
</dbReference>
<evidence type="ECO:0000256" key="1">
    <source>
        <dbReference type="ARBA" id="ARBA00004123"/>
    </source>
</evidence>
<dbReference type="Proteomes" id="UP000600918">
    <property type="component" value="Unassembled WGS sequence"/>
</dbReference>
<evidence type="ECO:0000259" key="12">
    <source>
        <dbReference type="PROSITE" id="PS51186"/>
    </source>
</evidence>
<evidence type="ECO:0000256" key="2">
    <source>
        <dbReference type="ARBA" id="ARBA00004496"/>
    </source>
</evidence>
<dbReference type="PANTHER" id="PTHR20531">
    <property type="entry name" value="N-ALPHA-ACETYLTRANSFERASE 40"/>
    <property type="match status" value="1"/>
</dbReference>
<evidence type="ECO:0000256" key="9">
    <source>
        <dbReference type="ARBA" id="ARBA00023315"/>
    </source>
</evidence>
<keyword evidence="9" id="KW-0012">Acyltransferase</keyword>
<comment type="similarity">
    <text evidence="3">Belongs to the acetyltransferase family. NAA40 subfamily.</text>
</comment>
<dbReference type="SUPFAM" id="SSF55729">
    <property type="entry name" value="Acyl-CoA N-acyltransferases (Nat)"/>
    <property type="match status" value="1"/>
</dbReference>
<dbReference type="CDD" id="cd04301">
    <property type="entry name" value="NAT_SF"/>
    <property type="match status" value="1"/>
</dbReference>
<evidence type="ECO:0000256" key="10">
    <source>
        <dbReference type="ARBA" id="ARBA00047821"/>
    </source>
</evidence>
<protein>
    <recommendedName>
        <fullName evidence="5">N-alpha-acetyltransferase 40</fullName>
        <ecNumber evidence="4">2.3.1.257</ecNumber>
    </recommendedName>
</protein>
<dbReference type="GO" id="GO:1990189">
    <property type="term" value="F:protein N-terminal-serine acetyltransferase activity"/>
    <property type="evidence" value="ECO:0007669"/>
    <property type="project" value="UniProtKB-EC"/>
</dbReference>
<feature type="domain" description="N-acetyltransferase" evidence="12">
    <location>
        <begin position="78"/>
        <end position="224"/>
    </location>
</feature>
<dbReference type="PANTHER" id="PTHR20531:SF1">
    <property type="entry name" value="N-ALPHA-ACETYLTRANSFERASE 40"/>
    <property type="match status" value="1"/>
</dbReference>
<evidence type="ECO:0000313" key="14">
    <source>
        <dbReference type="Proteomes" id="UP000600918"/>
    </source>
</evidence>
<evidence type="ECO:0000256" key="7">
    <source>
        <dbReference type="ARBA" id="ARBA00022679"/>
    </source>
</evidence>
<dbReference type="GO" id="GO:0043998">
    <property type="term" value="F:histone H2A acetyltransferase activity"/>
    <property type="evidence" value="ECO:0007669"/>
    <property type="project" value="InterPro"/>
</dbReference>
<proteinExistence type="inferred from homology"/>
<dbReference type="InterPro" id="IPR039949">
    <property type="entry name" value="NAA40"/>
</dbReference>
<evidence type="ECO:0000313" key="13">
    <source>
        <dbReference type="EMBL" id="KAF7389677.1"/>
    </source>
</evidence>
<keyword evidence="14" id="KW-1185">Reference proteome</keyword>
<dbReference type="InterPro" id="IPR016181">
    <property type="entry name" value="Acyl_CoA_acyltransferase"/>
</dbReference>
<evidence type="ECO:0000256" key="6">
    <source>
        <dbReference type="ARBA" id="ARBA00022490"/>
    </source>
</evidence>
<keyword evidence="8" id="KW-0539">Nucleus</keyword>
<dbReference type="GO" id="GO:0005634">
    <property type="term" value="C:nucleus"/>
    <property type="evidence" value="ECO:0007669"/>
    <property type="project" value="UniProtKB-SubCell"/>
</dbReference>
<accession>A0A834JKJ1</accession>
<dbReference type="PROSITE" id="PS51186">
    <property type="entry name" value="GNAT"/>
    <property type="match status" value="1"/>
</dbReference>
<comment type="catalytic activity">
    <reaction evidence="11">
        <text>N-terminal L-seryl-[histone H4] + acetyl-CoA = N-terminal N(alpha)-acetyl-L-seryl-[histone H4] + CoA + H(+)</text>
        <dbReference type="Rhea" id="RHEA:50596"/>
        <dbReference type="Rhea" id="RHEA-COMP:12740"/>
        <dbReference type="Rhea" id="RHEA-COMP:12743"/>
        <dbReference type="ChEBI" id="CHEBI:15378"/>
        <dbReference type="ChEBI" id="CHEBI:57287"/>
        <dbReference type="ChEBI" id="CHEBI:57288"/>
        <dbReference type="ChEBI" id="CHEBI:64738"/>
        <dbReference type="ChEBI" id="CHEBI:83690"/>
        <dbReference type="EC" id="2.3.1.257"/>
    </reaction>
</comment>
<organism evidence="13 14">
    <name type="scientific">Vespula pensylvanica</name>
    <name type="common">Western yellow jacket</name>
    <name type="synonym">Wasp</name>
    <dbReference type="NCBI Taxonomy" id="30213"/>
    <lineage>
        <taxon>Eukaryota</taxon>
        <taxon>Metazoa</taxon>
        <taxon>Ecdysozoa</taxon>
        <taxon>Arthropoda</taxon>
        <taxon>Hexapoda</taxon>
        <taxon>Insecta</taxon>
        <taxon>Pterygota</taxon>
        <taxon>Neoptera</taxon>
        <taxon>Endopterygota</taxon>
        <taxon>Hymenoptera</taxon>
        <taxon>Apocrita</taxon>
        <taxon>Aculeata</taxon>
        <taxon>Vespoidea</taxon>
        <taxon>Vespidae</taxon>
        <taxon>Vespinae</taxon>
        <taxon>Vespula</taxon>
    </lineage>
</organism>
<dbReference type="Gene3D" id="3.40.630.30">
    <property type="match status" value="1"/>
</dbReference>
<dbReference type="EC" id="2.3.1.257" evidence="4"/>
<keyword evidence="6" id="KW-0963">Cytoplasm</keyword>
<evidence type="ECO:0000256" key="11">
    <source>
        <dbReference type="ARBA" id="ARBA00049524"/>
    </source>
</evidence>
<evidence type="ECO:0000256" key="8">
    <source>
        <dbReference type="ARBA" id="ARBA00023242"/>
    </source>
</evidence>
<dbReference type="Pfam" id="PF00583">
    <property type="entry name" value="Acetyltransf_1"/>
    <property type="match status" value="1"/>
</dbReference>
<evidence type="ECO:0000256" key="3">
    <source>
        <dbReference type="ARBA" id="ARBA00008870"/>
    </source>
</evidence>
<name>A0A834JKJ1_VESPE</name>
<comment type="subcellular location">
    <subcellularLocation>
        <location evidence="2">Cytoplasm</location>
    </subcellularLocation>
    <subcellularLocation>
        <location evidence="1">Nucleus</location>
    </subcellularLocation>
</comment>
<evidence type="ECO:0000256" key="4">
    <source>
        <dbReference type="ARBA" id="ARBA00012950"/>
    </source>
</evidence>
<gene>
    <name evidence="13" type="ORF">H0235_018161</name>
</gene>